<feature type="compositionally biased region" description="Basic and acidic residues" evidence="1">
    <location>
        <begin position="480"/>
        <end position="496"/>
    </location>
</feature>
<dbReference type="Proteomes" id="UP000800094">
    <property type="component" value="Unassembled WGS sequence"/>
</dbReference>
<accession>A0A6A6HS90</accession>
<feature type="compositionally biased region" description="Low complexity" evidence="1">
    <location>
        <begin position="271"/>
        <end position="293"/>
    </location>
</feature>
<dbReference type="GeneID" id="54583912"/>
<feature type="compositionally biased region" description="Pro residues" evidence="1">
    <location>
        <begin position="33"/>
        <end position="46"/>
    </location>
</feature>
<gene>
    <name evidence="2" type="ORF">BU26DRAFT_525764</name>
</gene>
<dbReference type="EMBL" id="ML987215">
    <property type="protein sequence ID" value="KAF2240867.1"/>
    <property type="molecule type" value="Genomic_DNA"/>
</dbReference>
<organism evidence="2 3">
    <name type="scientific">Trematosphaeria pertusa</name>
    <dbReference type="NCBI Taxonomy" id="390896"/>
    <lineage>
        <taxon>Eukaryota</taxon>
        <taxon>Fungi</taxon>
        <taxon>Dikarya</taxon>
        <taxon>Ascomycota</taxon>
        <taxon>Pezizomycotina</taxon>
        <taxon>Dothideomycetes</taxon>
        <taxon>Pleosporomycetidae</taxon>
        <taxon>Pleosporales</taxon>
        <taxon>Massarineae</taxon>
        <taxon>Trematosphaeriaceae</taxon>
        <taxon>Trematosphaeria</taxon>
    </lineage>
</organism>
<feature type="region of interest" description="Disordered" evidence="1">
    <location>
        <begin position="434"/>
        <end position="496"/>
    </location>
</feature>
<name>A0A6A6HS90_9PLEO</name>
<dbReference type="AlphaFoldDB" id="A0A6A6HS90"/>
<evidence type="ECO:0000256" key="1">
    <source>
        <dbReference type="SAM" id="MobiDB-lite"/>
    </source>
</evidence>
<dbReference type="RefSeq" id="XP_033675871.1">
    <property type="nucleotide sequence ID" value="XM_033830582.1"/>
</dbReference>
<reference evidence="2" key="1">
    <citation type="journal article" date="2020" name="Stud. Mycol.">
        <title>101 Dothideomycetes genomes: a test case for predicting lifestyles and emergence of pathogens.</title>
        <authorList>
            <person name="Haridas S."/>
            <person name="Albert R."/>
            <person name="Binder M."/>
            <person name="Bloem J."/>
            <person name="Labutti K."/>
            <person name="Salamov A."/>
            <person name="Andreopoulos B."/>
            <person name="Baker S."/>
            <person name="Barry K."/>
            <person name="Bills G."/>
            <person name="Bluhm B."/>
            <person name="Cannon C."/>
            <person name="Castanera R."/>
            <person name="Culley D."/>
            <person name="Daum C."/>
            <person name="Ezra D."/>
            <person name="Gonzalez J."/>
            <person name="Henrissat B."/>
            <person name="Kuo A."/>
            <person name="Liang C."/>
            <person name="Lipzen A."/>
            <person name="Lutzoni F."/>
            <person name="Magnuson J."/>
            <person name="Mondo S."/>
            <person name="Nolan M."/>
            <person name="Ohm R."/>
            <person name="Pangilinan J."/>
            <person name="Park H.-J."/>
            <person name="Ramirez L."/>
            <person name="Alfaro M."/>
            <person name="Sun H."/>
            <person name="Tritt A."/>
            <person name="Yoshinaga Y."/>
            <person name="Zwiers L.-H."/>
            <person name="Turgeon B."/>
            <person name="Goodwin S."/>
            <person name="Spatafora J."/>
            <person name="Crous P."/>
            <person name="Grigoriev I."/>
        </authorList>
    </citation>
    <scope>NUCLEOTIDE SEQUENCE</scope>
    <source>
        <strain evidence="2">CBS 122368</strain>
    </source>
</reference>
<sequence>MFNFSNTLLAGQHDCDKERPPPSRPVPITFPSLTPPAPSIPDPPPAWSSGPSRGIAAHFLNLRKPSDVSTDTLALLNVSFQPECDFETLFSSLPNDAQSHLPPKSWLETPVQSEPQTSVPTVRLLSNGRRLPDRNEFYVRAKELFFKNEDAFAHLTRKANGPQVPLRLAHFRKFWEGLDNLAYYWDNSLDEYLPPKTGTANDEGADDKLPNFAPRMTDGKDQATDTNSEPEAISATQSHAISPSVEEPRKKAKTRPASNETVALSADSVGPASRTAPPRPSSISSSRELPARSAPMKVPNMEPQSQRALDLSKGSYKGYRIGNGAEMPDQYRLECVRSFLEPIAWAFGVTLVPHRRPPVLLLEHVRFPVRVNSVAWRGPQDRARARQGWMEGPVLGVQCRPDINFGSTGNLQAESVLDAVRELGGMLLLAQERAREGKTERRGGEGKWWTNKVRWGGGPGGEVGEATGPGDAPVESTPQAEERSSGRLRLGSKDRRRPTPAEIWKVLKPGNPLWDPKVAYEAIGKDRTVEWDDIFMVSSLNHHISVLKLRVHPLYLRYLTEGILPESTPSDPTWCSPQLHRTRWYDLFSIEDRTEAMRGLWGIMAYLMRTQEKPDVAMKEG</sequence>
<protein>
    <submittedName>
        <fullName evidence="2">Uncharacterized protein</fullName>
    </submittedName>
</protein>
<dbReference type="OrthoDB" id="5407653at2759"/>
<feature type="compositionally biased region" description="Polar residues" evidence="1">
    <location>
        <begin position="224"/>
        <end position="241"/>
    </location>
</feature>
<evidence type="ECO:0000313" key="3">
    <source>
        <dbReference type="Proteomes" id="UP000800094"/>
    </source>
</evidence>
<keyword evidence="3" id="KW-1185">Reference proteome</keyword>
<proteinExistence type="predicted"/>
<feature type="compositionally biased region" description="Basic and acidic residues" evidence="1">
    <location>
        <begin position="434"/>
        <end position="445"/>
    </location>
</feature>
<evidence type="ECO:0000313" key="2">
    <source>
        <dbReference type="EMBL" id="KAF2240867.1"/>
    </source>
</evidence>
<feature type="region of interest" description="Disordered" evidence="1">
    <location>
        <begin position="196"/>
        <end position="311"/>
    </location>
</feature>
<feature type="region of interest" description="Disordered" evidence="1">
    <location>
        <begin position="1"/>
        <end position="50"/>
    </location>
</feature>